<dbReference type="Proteomes" id="UP000485058">
    <property type="component" value="Unassembled WGS sequence"/>
</dbReference>
<evidence type="ECO:0000313" key="2">
    <source>
        <dbReference type="Proteomes" id="UP000485058"/>
    </source>
</evidence>
<reference evidence="1 2" key="1">
    <citation type="submission" date="2020-02" db="EMBL/GenBank/DDBJ databases">
        <title>Draft genome sequence of Haematococcus lacustris strain NIES-144.</title>
        <authorList>
            <person name="Morimoto D."/>
            <person name="Nakagawa S."/>
            <person name="Yoshida T."/>
            <person name="Sawayama S."/>
        </authorList>
    </citation>
    <scope>NUCLEOTIDE SEQUENCE [LARGE SCALE GENOMIC DNA]</scope>
    <source>
        <strain evidence="1 2">NIES-144</strain>
    </source>
</reference>
<protein>
    <submittedName>
        <fullName evidence="1">Uncharacterized protein</fullName>
    </submittedName>
</protein>
<accession>A0A699ZDU6</accession>
<name>A0A699ZDU6_HAELA</name>
<dbReference type="EMBL" id="BLLF01001091">
    <property type="protein sequence ID" value="GFH17064.1"/>
    <property type="molecule type" value="Genomic_DNA"/>
</dbReference>
<keyword evidence="2" id="KW-1185">Reference proteome</keyword>
<evidence type="ECO:0000313" key="1">
    <source>
        <dbReference type="EMBL" id="GFH17064.1"/>
    </source>
</evidence>
<proteinExistence type="predicted"/>
<organism evidence="1 2">
    <name type="scientific">Haematococcus lacustris</name>
    <name type="common">Green alga</name>
    <name type="synonym">Haematococcus pluvialis</name>
    <dbReference type="NCBI Taxonomy" id="44745"/>
    <lineage>
        <taxon>Eukaryota</taxon>
        <taxon>Viridiplantae</taxon>
        <taxon>Chlorophyta</taxon>
        <taxon>core chlorophytes</taxon>
        <taxon>Chlorophyceae</taxon>
        <taxon>CS clade</taxon>
        <taxon>Chlamydomonadales</taxon>
        <taxon>Haematococcaceae</taxon>
        <taxon>Haematococcus</taxon>
    </lineage>
</organism>
<sequence>MKLELLQKEHKRIRV</sequence>
<gene>
    <name evidence="1" type="ORF">HaLaN_13608</name>
</gene>
<comment type="caution">
    <text evidence="1">The sequence shown here is derived from an EMBL/GenBank/DDBJ whole genome shotgun (WGS) entry which is preliminary data.</text>
</comment>